<reference evidence="2 3" key="1">
    <citation type="submission" date="2016-11" db="EMBL/GenBank/DDBJ databases">
        <title>Draft Genome Sequences of Nine Cyanobacterial Strains from Diverse Habitats.</title>
        <authorList>
            <person name="Zhu T."/>
            <person name="Hou S."/>
            <person name="Lu X."/>
            <person name="Hess W.R."/>
        </authorList>
    </citation>
    <scope>NUCLEOTIDE SEQUENCE [LARGE SCALE GENOMIC DNA]</scope>
    <source>
        <strain evidence="2 3">IAM M-71</strain>
    </source>
</reference>
<dbReference type="EMBL" id="MRCE01000002">
    <property type="protein sequence ID" value="OKH40438.1"/>
    <property type="molecule type" value="Genomic_DNA"/>
</dbReference>
<dbReference type="OrthoDB" id="9780765at2"/>
<dbReference type="PRINTS" id="PR00412">
    <property type="entry name" value="EPOXHYDRLASE"/>
</dbReference>
<dbReference type="InterPro" id="IPR000639">
    <property type="entry name" value="Epox_hydrolase-like"/>
</dbReference>
<dbReference type="AlphaFoldDB" id="A0A1U7ISL2"/>
<feature type="domain" description="AB hydrolase-1" evidence="1">
    <location>
        <begin position="51"/>
        <end position="282"/>
    </location>
</feature>
<dbReference type="Proteomes" id="UP000185860">
    <property type="component" value="Unassembled WGS sequence"/>
</dbReference>
<dbReference type="PANTHER" id="PTHR43689">
    <property type="entry name" value="HYDROLASE"/>
    <property type="match status" value="1"/>
</dbReference>
<evidence type="ECO:0000313" key="2">
    <source>
        <dbReference type="EMBL" id="OKH40438.1"/>
    </source>
</evidence>
<sequence>MWPSFLPNFVEQLTESSSIALAKNIQYQPIFTPLSEQPIGTTYVKLGIGNPPILLLHGFDSSVLEFRRLLPVLAEQQETWAIDLLGFGFTERNPKLSFSPSAIATHLYYSWKTLIGQPVILVGASMGGAAAIDFTLTYPEVVKKLVLIDSAGFTAGPAMGKFLFPPLGYLATEFLRNPNVRQRISVNAYCDPKFASLDAQLCARLHLQSSGWAQALIAFTKSGGYGSFSKKLSDIQQPTLVLWGESDRILGTADAEKFAKAIAKSKLIWIPNCGHVPHLEKPETTAQYISSFIA</sequence>
<accession>A0A1U7ISL2</accession>
<keyword evidence="2" id="KW-0378">Hydrolase</keyword>
<protein>
    <submittedName>
        <fullName evidence="2">2-hydroxy-6-oxohepta-2,4-dienoate hydrolase</fullName>
    </submittedName>
</protein>
<name>A0A1U7ISL2_9CYAN</name>
<dbReference type="InterPro" id="IPR029058">
    <property type="entry name" value="AB_hydrolase_fold"/>
</dbReference>
<proteinExistence type="predicted"/>
<dbReference type="PRINTS" id="PR00111">
    <property type="entry name" value="ABHYDROLASE"/>
</dbReference>
<comment type="caution">
    <text evidence="2">The sequence shown here is derived from an EMBL/GenBank/DDBJ whole genome shotgun (WGS) entry which is preliminary data.</text>
</comment>
<dbReference type="InterPro" id="IPR000073">
    <property type="entry name" value="AB_hydrolase_1"/>
</dbReference>
<dbReference type="Gene3D" id="3.40.50.1820">
    <property type="entry name" value="alpha/beta hydrolase"/>
    <property type="match status" value="1"/>
</dbReference>
<dbReference type="RefSeq" id="WP_073591818.1">
    <property type="nucleotide sequence ID" value="NZ_MRCE01000002.1"/>
</dbReference>
<dbReference type="PANTHER" id="PTHR43689:SF8">
    <property type="entry name" value="ALPHA_BETA-HYDROLASES SUPERFAMILY PROTEIN"/>
    <property type="match status" value="1"/>
</dbReference>
<dbReference type="STRING" id="454136.NIES2119_02100"/>
<evidence type="ECO:0000313" key="3">
    <source>
        <dbReference type="Proteomes" id="UP000185860"/>
    </source>
</evidence>
<organism evidence="2 3">
    <name type="scientific">[Phormidium ambiguum] IAM M-71</name>
    <dbReference type="NCBI Taxonomy" id="454136"/>
    <lineage>
        <taxon>Bacteria</taxon>
        <taxon>Bacillati</taxon>
        <taxon>Cyanobacteriota</taxon>
        <taxon>Cyanophyceae</taxon>
        <taxon>Oscillatoriophycideae</taxon>
        <taxon>Aerosakkonematales</taxon>
        <taxon>Aerosakkonemataceae</taxon>
        <taxon>Floridanema</taxon>
    </lineage>
</organism>
<dbReference type="Pfam" id="PF00561">
    <property type="entry name" value="Abhydrolase_1"/>
    <property type="match status" value="1"/>
</dbReference>
<dbReference type="SUPFAM" id="SSF53474">
    <property type="entry name" value="alpha/beta-Hydrolases"/>
    <property type="match status" value="1"/>
</dbReference>
<gene>
    <name evidence="2" type="ORF">NIES2119_02100</name>
</gene>
<evidence type="ECO:0000259" key="1">
    <source>
        <dbReference type="Pfam" id="PF00561"/>
    </source>
</evidence>
<dbReference type="GO" id="GO:0016787">
    <property type="term" value="F:hydrolase activity"/>
    <property type="evidence" value="ECO:0007669"/>
    <property type="project" value="UniProtKB-KW"/>
</dbReference>